<protein>
    <submittedName>
        <fullName evidence="3">Serine/threonine protein phosphatase 1</fullName>
    </submittedName>
</protein>
<dbReference type="GO" id="GO:0016791">
    <property type="term" value="F:phosphatase activity"/>
    <property type="evidence" value="ECO:0007669"/>
    <property type="project" value="TreeGrafter"/>
</dbReference>
<dbReference type="STRING" id="604330.SAMN04489857_0584"/>
<evidence type="ECO:0000259" key="1">
    <source>
        <dbReference type="Pfam" id="PF00149"/>
    </source>
</evidence>
<dbReference type="GO" id="GO:0005737">
    <property type="term" value="C:cytoplasm"/>
    <property type="evidence" value="ECO:0007669"/>
    <property type="project" value="TreeGrafter"/>
</dbReference>
<gene>
    <name evidence="2" type="ORF">SAMN04487824_10160</name>
    <name evidence="3" type="ORF">SAMN04489857_0584</name>
</gene>
<dbReference type="InterPro" id="IPR004843">
    <property type="entry name" value="Calcineurin-like_PHP"/>
</dbReference>
<sequence>MATYAFSDVHGHRATLERLLERVSPADDDRIFMLGDMIDRGPDPVGVLRICRELPGATVLMGNHEDLMLTYLEAPEVGMNQVNWEMNGAGTTMDGLSSLPEGERVELLDWVANLPLYAYAFVSGRPYAMVHAGIRPGVPFERAGEKDEAPEAAEDGAYAMGWSDDDLRAMLEAQRPEDLVWIREEFWGQPTGLVGEDGRGPIVIAGHTPTPYLQGMADLPDRLPLDENGLCRMVMVGASAQTGGVADRWDIDCGAAGGAGFGNLLMLRLDDGQETYEPVREGE</sequence>
<dbReference type="Proteomes" id="UP000198528">
    <property type="component" value="Unassembled WGS sequence"/>
</dbReference>
<organism evidence="3 5">
    <name type="scientific">Parafannyhessea umbonata</name>
    <dbReference type="NCBI Taxonomy" id="604330"/>
    <lineage>
        <taxon>Bacteria</taxon>
        <taxon>Bacillati</taxon>
        <taxon>Actinomycetota</taxon>
        <taxon>Coriobacteriia</taxon>
        <taxon>Coriobacteriales</taxon>
        <taxon>Atopobiaceae</taxon>
        <taxon>Parafannyhessea</taxon>
    </lineage>
</organism>
<dbReference type="InterPro" id="IPR050126">
    <property type="entry name" value="Ap4A_hydrolase"/>
</dbReference>
<evidence type="ECO:0000313" key="5">
    <source>
        <dbReference type="Proteomes" id="UP000199480"/>
    </source>
</evidence>
<dbReference type="GeneID" id="78499959"/>
<dbReference type="Gene3D" id="3.60.21.10">
    <property type="match status" value="1"/>
</dbReference>
<dbReference type="PANTHER" id="PTHR42850:SF4">
    <property type="entry name" value="ZINC-DEPENDENT ENDOPOLYPHOSPHATASE"/>
    <property type="match status" value="1"/>
</dbReference>
<feature type="domain" description="Calcineurin-like phosphoesterase" evidence="1">
    <location>
        <begin position="4"/>
        <end position="211"/>
    </location>
</feature>
<accession>A0A1H1L0A5</accession>
<proteinExistence type="predicted"/>
<evidence type="ECO:0000313" key="4">
    <source>
        <dbReference type="Proteomes" id="UP000198528"/>
    </source>
</evidence>
<dbReference type="AlphaFoldDB" id="A0A1H1L0A5"/>
<dbReference type="EMBL" id="LT629759">
    <property type="protein sequence ID" value="SDR67953.1"/>
    <property type="molecule type" value="Genomic_DNA"/>
</dbReference>
<dbReference type="Pfam" id="PF00149">
    <property type="entry name" value="Metallophos"/>
    <property type="match status" value="1"/>
</dbReference>
<name>A0A1H1L0A5_9ACTN</name>
<dbReference type="GO" id="GO:0110154">
    <property type="term" value="P:RNA decapping"/>
    <property type="evidence" value="ECO:0007669"/>
    <property type="project" value="TreeGrafter"/>
</dbReference>
<dbReference type="RefSeq" id="WP_090844167.1">
    <property type="nucleotide sequence ID" value="NZ_FMZL01000001.1"/>
</dbReference>
<reference evidence="3" key="2">
    <citation type="submission" date="2016-10" db="EMBL/GenBank/DDBJ databases">
        <authorList>
            <person name="de Groot N.N."/>
        </authorList>
    </citation>
    <scope>NUCLEOTIDE SEQUENCE [LARGE SCALE GENOMIC DNA]</scope>
    <source>
        <strain evidence="2">DSM 22619</strain>
        <strain evidence="3">DSM 22620</strain>
    </source>
</reference>
<reference evidence="4 5" key="1">
    <citation type="submission" date="2016-10" db="EMBL/GenBank/DDBJ databases">
        <authorList>
            <person name="Varghese N."/>
            <person name="Submissions S."/>
        </authorList>
    </citation>
    <scope>NUCLEOTIDE SEQUENCE [LARGE SCALE GENOMIC DNA]</scope>
    <source>
        <strain evidence="4">DSM 22619</strain>
        <strain evidence="5">DSM 22620</strain>
    </source>
</reference>
<dbReference type="Proteomes" id="UP000199480">
    <property type="component" value="Chromosome I"/>
</dbReference>
<evidence type="ECO:0000313" key="3">
    <source>
        <dbReference type="EMBL" id="SDR67953.1"/>
    </source>
</evidence>
<dbReference type="SUPFAM" id="SSF56300">
    <property type="entry name" value="Metallo-dependent phosphatases"/>
    <property type="match status" value="1"/>
</dbReference>
<dbReference type="OrthoDB" id="3454432at2"/>
<dbReference type="PANTHER" id="PTHR42850">
    <property type="entry name" value="METALLOPHOSPHOESTERASE"/>
    <property type="match status" value="1"/>
</dbReference>
<dbReference type="InterPro" id="IPR029052">
    <property type="entry name" value="Metallo-depent_PP-like"/>
</dbReference>
<dbReference type="EMBL" id="FMZL01000001">
    <property type="protein sequence ID" value="SDB96210.1"/>
    <property type="molecule type" value="Genomic_DNA"/>
</dbReference>
<dbReference type="GO" id="GO:0008803">
    <property type="term" value="F:bis(5'-nucleosyl)-tetraphosphatase (symmetrical) activity"/>
    <property type="evidence" value="ECO:0007669"/>
    <property type="project" value="TreeGrafter"/>
</dbReference>
<evidence type="ECO:0000313" key="2">
    <source>
        <dbReference type="EMBL" id="SDB96210.1"/>
    </source>
</evidence>
<keyword evidence="4" id="KW-1185">Reference proteome</keyword>